<proteinExistence type="predicted"/>
<dbReference type="InterPro" id="IPR006311">
    <property type="entry name" value="TAT_signal"/>
</dbReference>
<gene>
    <name evidence="3" type="ORF">MMG00_11220</name>
</gene>
<evidence type="ECO:0000313" key="3">
    <source>
        <dbReference type="EMBL" id="UNM95772.1"/>
    </source>
</evidence>
<keyword evidence="1 2" id="KW-0732">Signal</keyword>
<evidence type="ECO:0000313" key="4">
    <source>
        <dbReference type="Proteomes" id="UP000829542"/>
    </source>
</evidence>
<dbReference type="Proteomes" id="UP000829542">
    <property type="component" value="Chromosome"/>
</dbReference>
<keyword evidence="4" id="KW-1185">Reference proteome</keyword>
<dbReference type="EMBL" id="CP093379">
    <property type="protein sequence ID" value="UNM95772.1"/>
    <property type="molecule type" value="Genomic_DNA"/>
</dbReference>
<evidence type="ECO:0000256" key="1">
    <source>
        <dbReference type="ARBA" id="ARBA00022729"/>
    </source>
</evidence>
<sequence length="68" mass="7962">MKQHQSSRRDFLKKSALLSLGSLFIPPAIAQLYETKESPITAKHLQRHHRADIRSVDFDSHNFMLNFR</sequence>
<reference evidence="3 4" key="1">
    <citation type="submission" date="2022-03" db="EMBL/GenBank/DDBJ databases">
        <title>Ignatzschineria rhizosphaerae HR5S32.</title>
        <authorList>
            <person name="Sun J.Q."/>
            <person name="Feng J.Y."/>
        </authorList>
    </citation>
    <scope>NUCLEOTIDE SEQUENCE [LARGE SCALE GENOMIC DNA]</scope>
    <source>
        <strain evidence="3 4">HR5S32</strain>
    </source>
</reference>
<dbReference type="PROSITE" id="PS51318">
    <property type="entry name" value="TAT"/>
    <property type="match status" value="1"/>
</dbReference>
<dbReference type="RefSeq" id="WP_242148350.1">
    <property type="nucleotide sequence ID" value="NZ_CP093379.1"/>
</dbReference>
<evidence type="ECO:0000256" key="2">
    <source>
        <dbReference type="SAM" id="SignalP"/>
    </source>
</evidence>
<dbReference type="NCBIfam" id="TIGR01409">
    <property type="entry name" value="TAT_signal_seq"/>
    <property type="match status" value="1"/>
</dbReference>
<protein>
    <submittedName>
        <fullName evidence="3">Twin-arginine translocation signal domain-containing protein</fullName>
    </submittedName>
</protein>
<feature type="chain" id="PRO_5046171519" evidence="2">
    <location>
        <begin position="31"/>
        <end position="68"/>
    </location>
</feature>
<feature type="signal peptide" evidence="2">
    <location>
        <begin position="1"/>
        <end position="30"/>
    </location>
</feature>
<accession>A0ABY3WYS4</accession>
<name>A0ABY3WYS4_9GAMM</name>
<organism evidence="3 4">
    <name type="scientific">Ignatzschineria rhizosphaerae</name>
    <dbReference type="NCBI Taxonomy" id="2923279"/>
    <lineage>
        <taxon>Bacteria</taxon>
        <taxon>Pseudomonadati</taxon>
        <taxon>Pseudomonadota</taxon>
        <taxon>Gammaproteobacteria</taxon>
        <taxon>Cardiobacteriales</taxon>
        <taxon>Ignatzschineriaceae</taxon>
        <taxon>Ignatzschineria</taxon>
    </lineage>
</organism>
<dbReference type="InterPro" id="IPR019546">
    <property type="entry name" value="TAT_signal_bac_arc"/>
</dbReference>